<dbReference type="EMBL" id="FMAR01000007">
    <property type="protein sequence ID" value="SCC38229.1"/>
    <property type="molecule type" value="Genomic_DNA"/>
</dbReference>
<feature type="domain" description="Macro" evidence="2">
    <location>
        <begin position="1"/>
        <end position="154"/>
    </location>
</feature>
<proteinExistence type="predicted"/>
<evidence type="ECO:0000313" key="4">
    <source>
        <dbReference type="Proteomes" id="UP000242818"/>
    </source>
</evidence>
<dbReference type="InterPro" id="IPR043472">
    <property type="entry name" value="Macro_dom-like"/>
</dbReference>
<dbReference type="SUPFAM" id="SSF52949">
    <property type="entry name" value="Macro domain-like"/>
    <property type="match status" value="1"/>
</dbReference>
<dbReference type="RefSeq" id="WP_089712277.1">
    <property type="nucleotide sequence ID" value="NZ_FMAR01000007.1"/>
</dbReference>
<gene>
    <name evidence="3" type="ORF">GA0116948_10770</name>
</gene>
<dbReference type="AlphaFoldDB" id="A0A1C4E3Q8"/>
<dbReference type="PANTHER" id="PTHR12521">
    <property type="entry name" value="PROTEIN C6ORF130"/>
    <property type="match status" value="1"/>
</dbReference>
<evidence type="ECO:0000313" key="3">
    <source>
        <dbReference type="EMBL" id="SCC38229.1"/>
    </source>
</evidence>
<dbReference type="InterPro" id="IPR002589">
    <property type="entry name" value="Macro_dom"/>
</dbReference>
<dbReference type="Gene3D" id="3.40.220.10">
    <property type="entry name" value="Leucine Aminopeptidase, subunit E, domain 1"/>
    <property type="match status" value="1"/>
</dbReference>
<accession>A0A1C4E3Q8</accession>
<dbReference type="CDD" id="cd02901">
    <property type="entry name" value="Macro_Poa1p-like"/>
    <property type="match status" value="1"/>
</dbReference>
<keyword evidence="4" id="KW-1185">Reference proteome</keyword>
<comment type="catalytic activity">
    <reaction evidence="1">
        <text>an N-(ADP-alpha-D-ribosyl)-thymidine in DNA + H2O = a thymidine in DNA + ADP-D-ribose</text>
        <dbReference type="Rhea" id="RHEA:71655"/>
        <dbReference type="Rhea" id="RHEA-COMP:13556"/>
        <dbReference type="Rhea" id="RHEA-COMP:18051"/>
        <dbReference type="ChEBI" id="CHEBI:15377"/>
        <dbReference type="ChEBI" id="CHEBI:57967"/>
        <dbReference type="ChEBI" id="CHEBI:137386"/>
        <dbReference type="ChEBI" id="CHEBI:191199"/>
    </reaction>
    <physiologicalReaction direction="left-to-right" evidence="1">
        <dbReference type="Rhea" id="RHEA:71656"/>
    </physiologicalReaction>
</comment>
<dbReference type="InterPro" id="IPR050892">
    <property type="entry name" value="ADP-ribose_metab_enzymes"/>
</dbReference>
<dbReference type="Proteomes" id="UP000242818">
    <property type="component" value="Unassembled WGS sequence"/>
</dbReference>
<sequence length="353" mass="40596">MEYLKGNLFDANTQALVNTVNTVGVMGKGIALQFKERFPVNYNQYITAYKKGILQIGKLLVVKEQTIEGERIIVNFPTKTEWYLKSKYSYIEDGLKELVKVIEAEGIESIALPPLGCGNGGLKWEKVKVMIEKYLGHFTSVRIQVYEPNEAVNEILKQQEISRKIKLTQPRAMLLYAMFYYESLGESSSLFVANKLAYFLQRLGEKSLYKLQFEGYLYGPYSPGVVHVLHHLNGVYIKGLEQMNAKAFEPLALQYDKLQEVSDYVKKELSAEQRERLSNLIKLIDGFQSALSLEILATVDFIKRENPGITYDDIVKTIQQWSERKHKLFKEKYIKVAALHLEHYSNRLEIIGN</sequence>
<dbReference type="PROSITE" id="PS51154">
    <property type="entry name" value="MACRO"/>
    <property type="match status" value="1"/>
</dbReference>
<protein>
    <submittedName>
        <fullName evidence="3">O-acetyl-ADP-ribose deacetylase (Regulator of RNase III), contains Macro domain</fullName>
    </submittedName>
</protein>
<dbReference type="SMART" id="SM00506">
    <property type="entry name" value="A1pp"/>
    <property type="match status" value="1"/>
</dbReference>
<dbReference type="Pfam" id="PF01661">
    <property type="entry name" value="Macro"/>
    <property type="match status" value="1"/>
</dbReference>
<evidence type="ECO:0000259" key="2">
    <source>
        <dbReference type="PROSITE" id="PS51154"/>
    </source>
</evidence>
<evidence type="ECO:0000256" key="1">
    <source>
        <dbReference type="ARBA" id="ARBA00035885"/>
    </source>
</evidence>
<dbReference type="GO" id="GO:0140291">
    <property type="term" value="P:peptidyl-glutamate ADP-deribosylation"/>
    <property type="evidence" value="ECO:0007669"/>
    <property type="project" value="TreeGrafter"/>
</dbReference>
<dbReference type="PANTHER" id="PTHR12521:SF0">
    <property type="entry name" value="ADP-RIBOSE GLYCOHYDROLASE OARD1"/>
    <property type="match status" value="1"/>
</dbReference>
<reference evidence="3 4" key="1">
    <citation type="submission" date="2016-08" db="EMBL/GenBank/DDBJ databases">
        <authorList>
            <person name="Seilhamer J.J."/>
        </authorList>
    </citation>
    <scope>NUCLEOTIDE SEQUENCE [LARGE SCALE GENOMIC DNA]</scope>
    <source>
        <strain evidence="3 4">A37T2</strain>
    </source>
</reference>
<organism evidence="3 4">
    <name type="scientific">Chitinophaga costaii</name>
    <dbReference type="NCBI Taxonomy" id="1335309"/>
    <lineage>
        <taxon>Bacteria</taxon>
        <taxon>Pseudomonadati</taxon>
        <taxon>Bacteroidota</taxon>
        <taxon>Chitinophagia</taxon>
        <taxon>Chitinophagales</taxon>
        <taxon>Chitinophagaceae</taxon>
        <taxon>Chitinophaga</taxon>
    </lineage>
</organism>
<dbReference type="OrthoDB" id="9780211at2"/>
<name>A0A1C4E3Q8_9BACT</name>